<dbReference type="InterPro" id="IPR013527">
    <property type="entry name" value="YicC-like_N"/>
</dbReference>
<evidence type="ECO:0000256" key="2">
    <source>
        <dbReference type="ARBA" id="ARBA00022722"/>
    </source>
</evidence>
<dbReference type="GO" id="GO:0004521">
    <property type="term" value="F:RNA endonuclease activity"/>
    <property type="evidence" value="ECO:0007669"/>
    <property type="project" value="InterPro"/>
</dbReference>
<evidence type="ECO:0000256" key="1">
    <source>
        <dbReference type="ARBA" id="ARBA00001968"/>
    </source>
</evidence>
<reference evidence="8" key="2">
    <citation type="journal article" date="2021" name="Sci. Rep.">
        <title>The distribution of antibiotic resistance genes in chicken gut microbiota commensals.</title>
        <authorList>
            <person name="Juricova H."/>
            <person name="Matiasovicova J."/>
            <person name="Kubasova T."/>
            <person name="Cejkova D."/>
            <person name="Rychlik I."/>
        </authorList>
    </citation>
    <scope>NUCLEOTIDE SEQUENCE</scope>
    <source>
        <strain evidence="8">An559</strain>
    </source>
</reference>
<evidence type="ECO:0000256" key="3">
    <source>
        <dbReference type="ARBA" id="ARBA00022759"/>
    </source>
</evidence>
<comment type="similarity">
    <text evidence="5">Belongs to the YicC/YloC family.</text>
</comment>
<evidence type="ECO:0000259" key="6">
    <source>
        <dbReference type="Pfam" id="PF03755"/>
    </source>
</evidence>
<gene>
    <name evidence="8" type="ORF">H6A12_02385</name>
</gene>
<dbReference type="GO" id="GO:0016787">
    <property type="term" value="F:hydrolase activity"/>
    <property type="evidence" value="ECO:0007669"/>
    <property type="project" value="UniProtKB-KW"/>
</dbReference>
<proteinExistence type="inferred from homology"/>
<dbReference type="InterPro" id="IPR013551">
    <property type="entry name" value="YicC-like_C"/>
</dbReference>
<dbReference type="PANTHER" id="PTHR30636">
    <property type="entry name" value="UPF0701 PROTEIN YICC"/>
    <property type="match status" value="1"/>
</dbReference>
<feature type="domain" description="Endoribonuclease YicC-like C-terminal" evidence="7">
    <location>
        <begin position="173"/>
        <end position="292"/>
    </location>
</feature>
<name>A0A938X5P8_9FIRM</name>
<dbReference type="PANTHER" id="PTHR30636:SF3">
    <property type="entry name" value="UPF0701 PROTEIN YICC"/>
    <property type="match status" value="1"/>
</dbReference>
<keyword evidence="3" id="KW-0255">Endonuclease</keyword>
<organism evidence="8 9">
    <name type="scientific">Merdimmobilis hominis</name>
    <dbReference type="NCBI Taxonomy" id="2897707"/>
    <lineage>
        <taxon>Bacteria</taxon>
        <taxon>Bacillati</taxon>
        <taxon>Bacillota</taxon>
        <taxon>Clostridia</taxon>
        <taxon>Eubacteriales</taxon>
        <taxon>Oscillospiraceae</taxon>
        <taxon>Merdimmobilis</taxon>
    </lineage>
</organism>
<dbReference type="InterPro" id="IPR005229">
    <property type="entry name" value="YicC/YloC-like"/>
</dbReference>
<protein>
    <submittedName>
        <fullName evidence="8">YicC family protein</fullName>
    </submittedName>
</protein>
<dbReference type="AlphaFoldDB" id="A0A938X5P8"/>
<evidence type="ECO:0000256" key="4">
    <source>
        <dbReference type="ARBA" id="ARBA00022801"/>
    </source>
</evidence>
<evidence type="ECO:0000259" key="7">
    <source>
        <dbReference type="Pfam" id="PF08340"/>
    </source>
</evidence>
<comment type="caution">
    <text evidence="8">The sequence shown here is derived from an EMBL/GenBank/DDBJ whole genome shotgun (WGS) entry which is preliminary data.</text>
</comment>
<evidence type="ECO:0000313" key="8">
    <source>
        <dbReference type="EMBL" id="MBM6920009.1"/>
    </source>
</evidence>
<sequence length="292" mass="33127">MFNSMTGYGRAQETVNGKDILVEMKAVNHRYFECNARLPRAYGYLEEKLKALLNTKIARGKVEVGVTIFSTDSADTQVSVNEPLARSYIEALRSLGKPLGLSDTLSLSTLTRFSDIFQVTKVPEDEDAVWESVKQVAEEALERFLSMRKAEGARLYDDIRGRLNTIEAHLLKVEEYAPQTVADYKARLTAKIEEVLENRSVDEARVLTEVALFADKIAVDEETVRLRSHLKQFASMMDSDQPTGRKIDFLVQEMNREVNTIGSKCQDLRVTNLVVEMKAEIEKIREQIQNVE</sequence>
<evidence type="ECO:0000313" key="9">
    <source>
        <dbReference type="Proteomes" id="UP000774750"/>
    </source>
</evidence>
<feature type="domain" description="Endoribonuclease YicC-like N-terminal" evidence="6">
    <location>
        <begin position="3"/>
        <end position="156"/>
    </location>
</feature>
<comment type="cofactor">
    <cofactor evidence="1">
        <name>a divalent metal cation</name>
        <dbReference type="ChEBI" id="CHEBI:60240"/>
    </cofactor>
</comment>
<keyword evidence="9" id="KW-1185">Reference proteome</keyword>
<accession>A0A938X5P8</accession>
<keyword evidence="2" id="KW-0540">Nuclease</keyword>
<reference evidence="8" key="1">
    <citation type="submission" date="2020-08" db="EMBL/GenBank/DDBJ databases">
        <authorList>
            <person name="Cejkova D."/>
            <person name="Kubasova T."/>
            <person name="Jahodarova E."/>
            <person name="Rychlik I."/>
        </authorList>
    </citation>
    <scope>NUCLEOTIDE SEQUENCE</scope>
    <source>
        <strain evidence="8">An559</strain>
    </source>
</reference>
<dbReference type="NCBIfam" id="TIGR00255">
    <property type="entry name" value="YicC/YloC family endoribonuclease"/>
    <property type="match status" value="1"/>
</dbReference>
<dbReference type="RefSeq" id="WP_204444389.1">
    <property type="nucleotide sequence ID" value="NZ_JACJKY010000003.1"/>
</dbReference>
<dbReference type="Proteomes" id="UP000774750">
    <property type="component" value="Unassembled WGS sequence"/>
</dbReference>
<keyword evidence="4" id="KW-0378">Hydrolase</keyword>
<evidence type="ECO:0000256" key="5">
    <source>
        <dbReference type="ARBA" id="ARBA00035648"/>
    </source>
</evidence>
<dbReference type="Pfam" id="PF03755">
    <property type="entry name" value="YicC-like_N"/>
    <property type="match status" value="1"/>
</dbReference>
<dbReference type="Pfam" id="PF08340">
    <property type="entry name" value="YicC-like_C"/>
    <property type="match status" value="1"/>
</dbReference>
<dbReference type="EMBL" id="JACJKY010000003">
    <property type="protein sequence ID" value="MBM6920009.1"/>
    <property type="molecule type" value="Genomic_DNA"/>
</dbReference>